<dbReference type="Proteomes" id="UP000789831">
    <property type="component" value="Unassembled WGS sequence"/>
</dbReference>
<dbReference type="EMBL" id="CAJVPL010003796">
    <property type="protein sequence ID" value="CAG8638552.1"/>
    <property type="molecule type" value="Genomic_DNA"/>
</dbReference>
<comment type="caution">
    <text evidence="1">The sequence shown here is derived from an EMBL/GenBank/DDBJ whole genome shotgun (WGS) entry which is preliminary data.</text>
</comment>
<evidence type="ECO:0000313" key="2">
    <source>
        <dbReference type="Proteomes" id="UP000789831"/>
    </source>
</evidence>
<feature type="non-terminal residue" evidence="1">
    <location>
        <position position="130"/>
    </location>
</feature>
<dbReference type="OrthoDB" id="2302997at2759"/>
<dbReference type="AlphaFoldDB" id="A0A9N9DH22"/>
<keyword evidence="2" id="KW-1185">Reference proteome</keyword>
<proteinExistence type="predicted"/>
<gene>
    <name evidence="1" type="ORF">AGERDE_LOCUS10868</name>
</gene>
<accession>A0A9N9DH22</accession>
<organism evidence="1 2">
    <name type="scientific">Ambispora gerdemannii</name>
    <dbReference type="NCBI Taxonomy" id="144530"/>
    <lineage>
        <taxon>Eukaryota</taxon>
        <taxon>Fungi</taxon>
        <taxon>Fungi incertae sedis</taxon>
        <taxon>Mucoromycota</taxon>
        <taxon>Glomeromycotina</taxon>
        <taxon>Glomeromycetes</taxon>
        <taxon>Archaeosporales</taxon>
        <taxon>Ambisporaceae</taxon>
        <taxon>Ambispora</taxon>
    </lineage>
</organism>
<evidence type="ECO:0000313" key="1">
    <source>
        <dbReference type="EMBL" id="CAG8638552.1"/>
    </source>
</evidence>
<reference evidence="1" key="1">
    <citation type="submission" date="2021-06" db="EMBL/GenBank/DDBJ databases">
        <authorList>
            <person name="Kallberg Y."/>
            <person name="Tangrot J."/>
            <person name="Rosling A."/>
        </authorList>
    </citation>
    <scope>NUCLEOTIDE SEQUENCE</scope>
    <source>
        <strain evidence="1">MT106</strain>
    </source>
</reference>
<protein>
    <submittedName>
        <fullName evidence="1">3818_t:CDS:1</fullName>
    </submittedName>
</protein>
<sequence length="130" mass="15237">KSRGSIQIMQQIAEKREGRCLSTEYINCNTKLDWECVKGHRWSTTPEIISQGSWCQVCYYYSRVVHTIEDMHRIAQEKGGYCLSTKYITSHTYLDWQCKEGHIWKAKPAYILNDPEKTIRDELFALGLLD</sequence>
<name>A0A9N9DH22_9GLOM</name>